<keyword evidence="2" id="KW-0812">Transmembrane</keyword>
<dbReference type="EMBL" id="CP089983">
    <property type="protein sequence ID" value="WXB09924.1"/>
    <property type="molecule type" value="Genomic_DNA"/>
</dbReference>
<proteinExistence type="predicted"/>
<dbReference type="Pfam" id="PF05036">
    <property type="entry name" value="SPOR"/>
    <property type="match status" value="1"/>
</dbReference>
<dbReference type="PANTHER" id="PTHR38687:SF1">
    <property type="entry name" value="CELL DIVISION PROTEIN DEDD"/>
    <property type="match status" value="1"/>
</dbReference>
<keyword evidence="2" id="KW-1133">Transmembrane helix</keyword>
<gene>
    <name evidence="4" type="ORF">LVJ94_22180</name>
</gene>
<keyword evidence="2" id="KW-0472">Membrane</keyword>
<evidence type="ECO:0000259" key="3">
    <source>
        <dbReference type="PROSITE" id="PS51724"/>
    </source>
</evidence>
<dbReference type="InterPro" id="IPR007730">
    <property type="entry name" value="SPOR-like_dom"/>
</dbReference>
<sequence length="273" mass="28115">MDQDPTPETPAEQAEVEKTPLGVTLAFIAIGGACVVFAISALSGRRSSAPAYVDPLSDLVAQRAPAGAAFRPTDLASHEVTFPGILSDKDRPTTALAAVRGNSAKLAASNALADAGAAPPVPVAPFPSASSAAPSASSSSAPSTSVPLPAQAVLEPSPVVTRPRDALTRAASESGQIGQAAAPSAPVGHEGGYQLQISSFRSAQEATKFADQLRARGHKAYVREAHVSGRGTWYRVRVGPFSSQQAAAAYRGRFEAKEHVVPFLLQPKEASDE</sequence>
<dbReference type="PROSITE" id="PS51724">
    <property type="entry name" value="SPOR"/>
    <property type="match status" value="1"/>
</dbReference>
<feature type="transmembrane region" description="Helical" evidence="2">
    <location>
        <begin position="20"/>
        <end position="42"/>
    </location>
</feature>
<reference evidence="4" key="1">
    <citation type="submission" date="2021-12" db="EMBL/GenBank/DDBJ databases">
        <title>Discovery of the Pendulisporaceae a myxobacterial family with distinct sporulation behavior and unique specialized metabolism.</title>
        <authorList>
            <person name="Garcia R."/>
            <person name="Popoff A."/>
            <person name="Bader C.D."/>
            <person name="Loehr J."/>
            <person name="Walesch S."/>
            <person name="Walt C."/>
            <person name="Boldt J."/>
            <person name="Bunk B."/>
            <person name="Haeckl F.J.F.P.J."/>
            <person name="Gunesch A.P."/>
            <person name="Birkelbach J."/>
            <person name="Nuebel U."/>
            <person name="Pietschmann T."/>
            <person name="Bach T."/>
            <person name="Mueller R."/>
        </authorList>
    </citation>
    <scope>NUCLEOTIDE SEQUENCE</scope>
    <source>
        <strain evidence="4">MSr11367</strain>
    </source>
</reference>
<feature type="region of interest" description="Disordered" evidence="1">
    <location>
        <begin position="127"/>
        <end position="188"/>
    </location>
</feature>
<feature type="domain" description="SPOR" evidence="3">
    <location>
        <begin position="187"/>
        <end position="267"/>
    </location>
</feature>
<evidence type="ECO:0000313" key="5">
    <source>
        <dbReference type="Proteomes" id="UP001374803"/>
    </source>
</evidence>
<dbReference type="InterPro" id="IPR052521">
    <property type="entry name" value="Cell_div_SPOR-domain"/>
</dbReference>
<dbReference type="Proteomes" id="UP001374803">
    <property type="component" value="Chromosome"/>
</dbReference>
<evidence type="ECO:0000313" key="4">
    <source>
        <dbReference type="EMBL" id="WXB09924.1"/>
    </source>
</evidence>
<dbReference type="PANTHER" id="PTHR38687">
    <property type="entry name" value="CELL DIVISION PROTEIN DEDD-RELATED"/>
    <property type="match status" value="1"/>
</dbReference>
<organism evidence="4 5">
    <name type="scientific">Pendulispora rubella</name>
    <dbReference type="NCBI Taxonomy" id="2741070"/>
    <lineage>
        <taxon>Bacteria</taxon>
        <taxon>Pseudomonadati</taxon>
        <taxon>Myxococcota</taxon>
        <taxon>Myxococcia</taxon>
        <taxon>Myxococcales</taxon>
        <taxon>Sorangiineae</taxon>
        <taxon>Pendulisporaceae</taxon>
        <taxon>Pendulispora</taxon>
    </lineage>
</organism>
<accession>A0ABZ2LG62</accession>
<dbReference type="Gene3D" id="3.30.70.1070">
    <property type="entry name" value="Sporulation related repeat"/>
    <property type="match status" value="1"/>
</dbReference>
<keyword evidence="5" id="KW-1185">Reference proteome</keyword>
<protein>
    <submittedName>
        <fullName evidence="4">SPOR domain-containing protein</fullName>
    </submittedName>
</protein>
<evidence type="ECO:0000256" key="1">
    <source>
        <dbReference type="SAM" id="MobiDB-lite"/>
    </source>
</evidence>
<dbReference type="InterPro" id="IPR036680">
    <property type="entry name" value="SPOR-like_sf"/>
</dbReference>
<evidence type="ECO:0000256" key="2">
    <source>
        <dbReference type="SAM" id="Phobius"/>
    </source>
</evidence>
<dbReference type="SUPFAM" id="SSF110997">
    <property type="entry name" value="Sporulation related repeat"/>
    <property type="match status" value="1"/>
</dbReference>
<dbReference type="RefSeq" id="WP_394839597.1">
    <property type="nucleotide sequence ID" value="NZ_CP089929.1"/>
</dbReference>
<name>A0ABZ2LG62_9BACT</name>
<feature type="compositionally biased region" description="Low complexity" evidence="1">
    <location>
        <begin position="127"/>
        <end position="150"/>
    </location>
</feature>